<dbReference type="EMBL" id="OVTA01000019">
    <property type="protein sequence ID" value="SPR98490.1"/>
    <property type="molecule type" value="Genomic_DNA"/>
</dbReference>
<accession>A0A375J2V4</accession>
<dbReference type="AlphaFoldDB" id="A0A375J2V4"/>
<reference evidence="1 2" key="1">
    <citation type="submission" date="2018-01" db="EMBL/GenBank/DDBJ databases">
        <authorList>
            <person name="Gaut B.S."/>
            <person name="Morton B.R."/>
            <person name="Clegg M.T."/>
            <person name="Duvall M.R."/>
        </authorList>
    </citation>
    <scope>NUCLEOTIDE SEQUENCE [LARGE SCALE GENOMIC DNA]</scope>
    <source>
        <strain evidence="1">Cupriavidus taiwanensis cmp 52</strain>
    </source>
</reference>
<dbReference type="Proteomes" id="UP000256805">
    <property type="component" value="Unassembled WGS sequence"/>
</dbReference>
<protein>
    <submittedName>
        <fullName evidence="1">Uncharacterized protein</fullName>
    </submittedName>
</protein>
<gene>
    <name evidence="1" type="ORF">CBM2634_A260065</name>
</gene>
<proteinExistence type="predicted"/>
<evidence type="ECO:0000313" key="1">
    <source>
        <dbReference type="EMBL" id="SPR98490.1"/>
    </source>
</evidence>
<evidence type="ECO:0000313" key="2">
    <source>
        <dbReference type="Proteomes" id="UP000256805"/>
    </source>
</evidence>
<sequence>MRARHHTRGHFALRAAWRGVPRYSSLSGYPPHRRESLSPLLATGLFFARSLPGSRSRIGGRGHGVCGGLALRLLRFRQVQPAGDHALRLFDAAALEAGEQLRRHRHRRFQLLGIGLQHLAGLAQGLGVFAVGELVGLGQQHVDRSCGRQEPLDHLAIEFRERPARIHHQDQAGELLAGLHVIAQQALPVVLGRARDLGIAVAGQVDQERKRVGRLDRRHREIVDVLGAPGRARRERQPLLVTQDVDGRGLAGVGAAGERDLGHGRGGQVAQVVHGDEEAGLVKKGHALERWGGPRRPRASACRGRGLARVGWLRPGPPAGLDLAQPEAGTTRRKASIRHLTYCTIRRFTVS</sequence>
<name>A0A375J2V4_9BURK</name>
<organism evidence="1 2">
    <name type="scientific">Cupriavidus taiwanensis</name>
    <dbReference type="NCBI Taxonomy" id="164546"/>
    <lineage>
        <taxon>Bacteria</taxon>
        <taxon>Pseudomonadati</taxon>
        <taxon>Pseudomonadota</taxon>
        <taxon>Betaproteobacteria</taxon>
        <taxon>Burkholderiales</taxon>
        <taxon>Burkholderiaceae</taxon>
        <taxon>Cupriavidus</taxon>
    </lineage>
</organism>